<sequence>MNSRLSELQQITPKQRLQVLTLILSAVLLNLVLIGIIDNWILRTVGSIVVGSVVGWVAGAIYTYVKRKRKT</sequence>
<keyword evidence="1" id="KW-0812">Transmembrane</keyword>
<evidence type="ECO:0008006" key="4">
    <source>
        <dbReference type="Google" id="ProtNLM"/>
    </source>
</evidence>
<protein>
    <recommendedName>
        <fullName evidence="4">ATP synthase protein I</fullName>
    </recommendedName>
</protein>
<keyword evidence="1" id="KW-0472">Membrane</keyword>
<proteinExistence type="predicted"/>
<reference evidence="3" key="1">
    <citation type="journal article" date="2019" name="Int. J. Syst. Evol. Microbiol.">
        <title>The Global Catalogue of Microorganisms (GCM) 10K type strain sequencing project: providing services to taxonomists for standard genome sequencing and annotation.</title>
        <authorList>
            <consortium name="The Broad Institute Genomics Platform"/>
            <consortium name="The Broad Institute Genome Sequencing Center for Infectious Disease"/>
            <person name="Wu L."/>
            <person name="Ma J."/>
        </authorList>
    </citation>
    <scope>NUCLEOTIDE SEQUENCE [LARGE SCALE GENOMIC DNA]</scope>
    <source>
        <strain evidence="3">JCM 13595</strain>
    </source>
</reference>
<feature type="transmembrane region" description="Helical" evidence="1">
    <location>
        <begin position="48"/>
        <end position="65"/>
    </location>
</feature>
<comment type="caution">
    <text evidence="2">The sequence shown here is derived from an EMBL/GenBank/DDBJ whole genome shotgun (WGS) entry which is preliminary data.</text>
</comment>
<feature type="transmembrane region" description="Helical" evidence="1">
    <location>
        <begin position="20"/>
        <end position="42"/>
    </location>
</feature>
<evidence type="ECO:0000313" key="3">
    <source>
        <dbReference type="Proteomes" id="UP001501461"/>
    </source>
</evidence>
<dbReference type="Proteomes" id="UP001501461">
    <property type="component" value="Unassembled WGS sequence"/>
</dbReference>
<evidence type="ECO:0000313" key="2">
    <source>
        <dbReference type="EMBL" id="GAA2037999.1"/>
    </source>
</evidence>
<dbReference type="EMBL" id="BAAAMN010000036">
    <property type="protein sequence ID" value="GAA2037999.1"/>
    <property type="molecule type" value="Genomic_DNA"/>
</dbReference>
<accession>A0ABP5G358</accession>
<name>A0ABP5G358_9MICC</name>
<evidence type="ECO:0000256" key="1">
    <source>
        <dbReference type="SAM" id="Phobius"/>
    </source>
</evidence>
<gene>
    <name evidence="2" type="ORF">GCM10009720_18080</name>
</gene>
<keyword evidence="3" id="KW-1185">Reference proteome</keyword>
<organism evidence="2 3">
    <name type="scientific">Yaniella flava</name>
    <dbReference type="NCBI Taxonomy" id="287930"/>
    <lineage>
        <taxon>Bacteria</taxon>
        <taxon>Bacillati</taxon>
        <taxon>Actinomycetota</taxon>
        <taxon>Actinomycetes</taxon>
        <taxon>Micrococcales</taxon>
        <taxon>Micrococcaceae</taxon>
        <taxon>Yaniella</taxon>
    </lineage>
</organism>
<keyword evidence="1" id="KW-1133">Transmembrane helix</keyword>